<organism evidence="1 2">
    <name type="scientific">Belliella calami</name>
    <dbReference type="NCBI Taxonomy" id="2923436"/>
    <lineage>
        <taxon>Bacteria</taxon>
        <taxon>Pseudomonadati</taxon>
        <taxon>Bacteroidota</taxon>
        <taxon>Cytophagia</taxon>
        <taxon>Cytophagales</taxon>
        <taxon>Cyclobacteriaceae</taxon>
        <taxon>Belliella</taxon>
    </lineage>
</organism>
<dbReference type="SUPFAM" id="SSF53649">
    <property type="entry name" value="Alkaline phosphatase-like"/>
    <property type="match status" value="1"/>
</dbReference>
<name>A0ABS9UNX6_9BACT</name>
<evidence type="ECO:0000313" key="1">
    <source>
        <dbReference type="EMBL" id="MCH7398336.1"/>
    </source>
</evidence>
<dbReference type="Gene3D" id="3.40.720.10">
    <property type="entry name" value="Alkaline Phosphatase, subunit A"/>
    <property type="match status" value="1"/>
</dbReference>
<reference evidence="1" key="1">
    <citation type="submission" date="2022-03" db="EMBL/GenBank/DDBJ databases">
        <title>De novo assembled genomes of Belliella spp. (Cyclobacteriaceae) strains.</title>
        <authorList>
            <person name="Szabo A."/>
            <person name="Korponai K."/>
            <person name="Felfoldi T."/>
        </authorList>
    </citation>
    <scope>NUCLEOTIDE SEQUENCE</scope>
    <source>
        <strain evidence="1">DSM 107340</strain>
    </source>
</reference>
<dbReference type="Proteomes" id="UP001165488">
    <property type="component" value="Unassembled WGS sequence"/>
</dbReference>
<evidence type="ECO:0000313" key="2">
    <source>
        <dbReference type="Proteomes" id="UP001165488"/>
    </source>
</evidence>
<accession>A0ABS9UNX6</accession>
<dbReference type="EMBL" id="JAKZGS010000007">
    <property type="protein sequence ID" value="MCH7398336.1"/>
    <property type="molecule type" value="Genomic_DNA"/>
</dbReference>
<dbReference type="RefSeq" id="WP_241274850.1">
    <property type="nucleotide sequence ID" value="NZ_JAKZGS010000007.1"/>
</dbReference>
<proteinExistence type="predicted"/>
<gene>
    <name evidence="1" type="ORF">MM236_10065</name>
</gene>
<protein>
    <submittedName>
        <fullName evidence="1">Alkaline phosphatase family protein</fullName>
    </submittedName>
</protein>
<dbReference type="InterPro" id="IPR017850">
    <property type="entry name" value="Alkaline_phosphatase_core_sf"/>
</dbReference>
<sequence length="427" mass="49307">MKKTILLGLNELNFEFINYYINEGSLKNFKKLFNENQIVETKSEDKYHLLEPWIQWVTVTTGKSFDEHKVFRLGDIVDRKDLTQIFEAIEEKGYTVGAVSPFNVDNRLVKPVFFAPDPWTKTKPIGNKIFVGLSDAVSQAVNDNAHGKLTKKSILALVKGLGKYTSPKDYAYYMNKISKLKTQIGVRAIILDKLLSDTFIKEWKKSTPDFANLFLNTGAHFQHHYMFNSSAYKGGYNNPEWYCPKDQDPLFEILELYDRILGKLLKLDVRLIVATGLHQKPHEKLTFYWRIKEHADFLKKIGVTNYSNVVPRMSRDFLIEFNSSEEAKEGEKVLSKYINANGDERIFEIDNRGKSLFVELIFSSDIDDDFSIKGDIIVNNFKKYIAFVAIKNGEHDGIGYVVDTENRIKDKSISLKELYSYLVEDYV</sequence>
<comment type="caution">
    <text evidence="1">The sequence shown here is derived from an EMBL/GenBank/DDBJ whole genome shotgun (WGS) entry which is preliminary data.</text>
</comment>
<keyword evidence="2" id="KW-1185">Reference proteome</keyword>